<sequence>MTNKPPLLSDEEIWAVVEEAEEECDANSKLGRAIHEYRKIAQAQDAKTAKEKDAEYALRIVEMVSQGEAREAIAQAKKEERK</sequence>
<protein>
    <submittedName>
        <fullName evidence="1">Uncharacterized protein</fullName>
    </submittedName>
</protein>
<dbReference type="EMBL" id="LAZR01009518">
    <property type="protein sequence ID" value="KKM72170.1"/>
    <property type="molecule type" value="Genomic_DNA"/>
</dbReference>
<name>A0A0F9M669_9ZZZZ</name>
<gene>
    <name evidence="1" type="ORF">LCGC14_1423210</name>
</gene>
<accession>A0A0F9M669</accession>
<proteinExistence type="predicted"/>
<reference evidence="1" key="1">
    <citation type="journal article" date="2015" name="Nature">
        <title>Complex archaea that bridge the gap between prokaryotes and eukaryotes.</title>
        <authorList>
            <person name="Spang A."/>
            <person name="Saw J.H."/>
            <person name="Jorgensen S.L."/>
            <person name="Zaremba-Niedzwiedzka K."/>
            <person name="Martijn J."/>
            <person name="Lind A.E."/>
            <person name="van Eijk R."/>
            <person name="Schleper C."/>
            <person name="Guy L."/>
            <person name="Ettema T.J."/>
        </authorList>
    </citation>
    <scope>NUCLEOTIDE SEQUENCE</scope>
</reference>
<evidence type="ECO:0000313" key="1">
    <source>
        <dbReference type="EMBL" id="KKM72170.1"/>
    </source>
</evidence>
<organism evidence="1">
    <name type="scientific">marine sediment metagenome</name>
    <dbReference type="NCBI Taxonomy" id="412755"/>
    <lineage>
        <taxon>unclassified sequences</taxon>
        <taxon>metagenomes</taxon>
        <taxon>ecological metagenomes</taxon>
    </lineage>
</organism>
<comment type="caution">
    <text evidence="1">The sequence shown here is derived from an EMBL/GenBank/DDBJ whole genome shotgun (WGS) entry which is preliminary data.</text>
</comment>
<dbReference type="AlphaFoldDB" id="A0A0F9M669"/>